<gene>
    <name evidence="1" type="ORF">FEM03_07445</name>
</gene>
<reference evidence="1 2" key="1">
    <citation type="submission" date="2019-05" db="EMBL/GenBank/DDBJ databases">
        <title>Verrucobacter flavum gen. nov., sp. nov. a new member of the family Verrucomicrobiaceae.</title>
        <authorList>
            <person name="Szuroczki S."/>
            <person name="Abbaszade G."/>
            <person name="Szabo A."/>
            <person name="Felfoldi T."/>
            <person name="Schumann P."/>
            <person name="Boka K."/>
            <person name="Keki Z."/>
            <person name="Toumi M."/>
            <person name="Toth E."/>
        </authorList>
    </citation>
    <scope>NUCLEOTIDE SEQUENCE [LARGE SCALE GENOMIC DNA]</scope>
    <source>
        <strain evidence="1 2">MG-N-17</strain>
    </source>
</reference>
<accession>A0A5R8KGD5</accession>
<dbReference type="PANTHER" id="PTHR31469">
    <property type="entry name" value="OS07G0633600 PROTEIN"/>
    <property type="match status" value="1"/>
</dbReference>
<dbReference type="Gene3D" id="3.40.50.11350">
    <property type="match status" value="1"/>
</dbReference>
<dbReference type="AlphaFoldDB" id="A0A5R8KGD5"/>
<dbReference type="PANTHER" id="PTHR31469:SF8">
    <property type="entry name" value="OS07G0641000 PROTEIN"/>
    <property type="match status" value="1"/>
</dbReference>
<comment type="caution">
    <text evidence="1">The sequence shown here is derived from an EMBL/GenBank/DDBJ whole genome shotgun (WGS) entry which is preliminary data.</text>
</comment>
<name>A0A5R8KGD5_9BACT</name>
<dbReference type="RefSeq" id="WP_138085569.1">
    <property type="nucleotide sequence ID" value="NZ_VAUV01000005.1"/>
</dbReference>
<dbReference type="Proteomes" id="UP000306196">
    <property type="component" value="Unassembled WGS sequence"/>
</dbReference>
<evidence type="ECO:0000313" key="1">
    <source>
        <dbReference type="EMBL" id="TLD71356.1"/>
    </source>
</evidence>
<dbReference type="EMBL" id="VAUV01000005">
    <property type="protein sequence ID" value="TLD71356.1"/>
    <property type="molecule type" value="Genomic_DNA"/>
</dbReference>
<organism evidence="1 2">
    <name type="scientific">Phragmitibacter flavus</name>
    <dbReference type="NCBI Taxonomy" id="2576071"/>
    <lineage>
        <taxon>Bacteria</taxon>
        <taxon>Pseudomonadati</taxon>
        <taxon>Verrucomicrobiota</taxon>
        <taxon>Verrucomicrobiia</taxon>
        <taxon>Verrucomicrobiales</taxon>
        <taxon>Verrucomicrobiaceae</taxon>
        <taxon>Phragmitibacter</taxon>
    </lineage>
</organism>
<protein>
    <submittedName>
        <fullName evidence="1">Uncharacterized protein</fullName>
    </submittedName>
</protein>
<proteinExistence type="predicted"/>
<sequence length="272" mass="30890">MRANPVHYLSYVNLQVSAGISHQRSNLIAMIKEAAVNQRTLIAPEFCLAGKHNLGRTIGTQLDEYFDFERVNVDGQPLTVLTQCPEKIGHSLATVNPDESLMGRSERWLIKDLGGISLLRHTLQNLYPGFADLAVRLPTRNSLLAIANQLSSQIPPGAAWVHARRSDRLQETQHATHPEHIHRILQKICPKIKTVYIATDERDADFFSPLRRHYHLLTKANFPSFEALGSTDNYKLFLVEREFAKFFTWRISTFRTCNINYHGFLCGRAGAQ</sequence>
<evidence type="ECO:0000313" key="2">
    <source>
        <dbReference type="Proteomes" id="UP000306196"/>
    </source>
</evidence>
<keyword evidence="2" id="KW-1185">Reference proteome</keyword>